<evidence type="ECO:0000256" key="1">
    <source>
        <dbReference type="SAM" id="MobiDB-lite"/>
    </source>
</evidence>
<protein>
    <submittedName>
        <fullName evidence="2">Uncharacterized protein</fullName>
    </submittedName>
</protein>
<dbReference type="Proteomes" id="UP001232148">
    <property type="component" value="Unassembled WGS sequence"/>
</dbReference>
<evidence type="ECO:0000313" key="3">
    <source>
        <dbReference type="Proteomes" id="UP001232148"/>
    </source>
</evidence>
<sequence>MERRTRRRALRPRDHNSGSCQLAPFIPCLLWVKFVPTTSCDCLTPYAASFSHTSSFLALLLCVSPNHHPQPSPTRRKGPPSRTTD</sequence>
<proteinExistence type="predicted"/>
<accession>A0AAD9LY43</accession>
<dbReference type="EMBL" id="MU842940">
    <property type="protein sequence ID" value="KAK2025334.1"/>
    <property type="molecule type" value="Genomic_DNA"/>
</dbReference>
<reference evidence="2" key="1">
    <citation type="submission" date="2021-06" db="EMBL/GenBank/DDBJ databases">
        <title>Comparative genomics, transcriptomics and evolutionary studies reveal genomic signatures of adaptation to plant cell wall in hemibiotrophic fungi.</title>
        <authorList>
            <consortium name="DOE Joint Genome Institute"/>
            <person name="Baroncelli R."/>
            <person name="Diaz J.F."/>
            <person name="Benocci T."/>
            <person name="Peng M."/>
            <person name="Battaglia E."/>
            <person name="Haridas S."/>
            <person name="Andreopoulos W."/>
            <person name="Labutti K."/>
            <person name="Pangilinan J."/>
            <person name="Floch G.L."/>
            <person name="Makela M.R."/>
            <person name="Henrissat B."/>
            <person name="Grigoriev I.V."/>
            <person name="Crouch J.A."/>
            <person name="De Vries R.P."/>
            <person name="Sukno S.A."/>
            <person name="Thon M.R."/>
        </authorList>
    </citation>
    <scope>NUCLEOTIDE SEQUENCE</scope>
    <source>
        <strain evidence="2">MAFF235873</strain>
    </source>
</reference>
<gene>
    <name evidence="2" type="ORF">LX32DRAFT_66237</name>
</gene>
<keyword evidence="3" id="KW-1185">Reference proteome</keyword>
<feature type="region of interest" description="Disordered" evidence="1">
    <location>
        <begin position="66"/>
        <end position="85"/>
    </location>
</feature>
<comment type="caution">
    <text evidence="2">The sequence shown here is derived from an EMBL/GenBank/DDBJ whole genome shotgun (WGS) entry which is preliminary data.</text>
</comment>
<name>A0AAD9LY43_9PEZI</name>
<organism evidence="2 3">
    <name type="scientific">Colletotrichum zoysiae</name>
    <dbReference type="NCBI Taxonomy" id="1216348"/>
    <lineage>
        <taxon>Eukaryota</taxon>
        <taxon>Fungi</taxon>
        <taxon>Dikarya</taxon>
        <taxon>Ascomycota</taxon>
        <taxon>Pezizomycotina</taxon>
        <taxon>Sordariomycetes</taxon>
        <taxon>Hypocreomycetidae</taxon>
        <taxon>Glomerellales</taxon>
        <taxon>Glomerellaceae</taxon>
        <taxon>Colletotrichum</taxon>
        <taxon>Colletotrichum graminicola species complex</taxon>
    </lineage>
</organism>
<evidence type="ECO:0000313" key="2">
    <source>
        <dbReference type="EMBL" id="KAK2025334.1"/>
    </source>
</evidence>
<dbReference type="AlphaFoldDB" id="A0AAD9LY43"/>